<dbReference type="PROSITE" id="PS50109">
    <property type="entry name" value="HIS_KIN"/>
    <property type="match status" value="1"/>
</dbReference>
<dbReference type="SUPFAM" id="SSF47384">
    <property type="entry name" value="Homodimeric domain of signal transducing histidine kinase"/>
    <property type="match status" value="1"/>
</dbReference>
<dbReference type="PRINTS" id="PR00344">
    <property type="entry name" value="BCTRLSENSOR"/>
</dbReference>
<accession>E4THT8</accession>
<dbReference type="HOGENOM" id="CLU_018526_0_0_0"/>
<keyword evidence="8" id="KW-0902">Two-component regulatory system</keyword>
<sequence>MKKMNNKSETAVKYLLISKDGNALMEIGEKSAGIEKQIQIDGYDIETVVGFSGIEKKEQLIDGISKIVELLNIGKKIFDDGVLIEYIDMIINEKSIDEILYFILKHIISSNLSGKAAFFILNDKLLKLRGVAYLKRDNEDIIFENRAVKSCQIDLSNRGKIADALFFDKIITVNFDELLSKNIDRYFDKNTIIVPVYNNKGVVGVVLLEDDGNTKKDDAVLRLVSRLVSLGINYSSISKQLKLSKEDVAYFKESIEVSSTLTHMGKLTASVAHEIKNPLVSIGGFARRLERYITDERGLSYLKIIQSETTRLEQIVNDILTYSKVFNIKREKVVLHSLLKDLEEFFKDELMIKRILMRINCSEDLITYIDPRKFRQVFVNLIKNSIQSIENDGEIIIDVEKVNNGINIIIKDTGDGFPIEIIQKPFEPFVTTKEAGTGLGLSICHKIVSAHQGQIWLDNYDNGAMVKIYIQFEGEV</sequence>
<evidence type="ECO:0000259" key="9">
    <source>
        <dbReference type="PROSITE" id="PS50109"/>
    </source>
</evidence>
<comment type="catalytic activity">
    <reaction evidence="1">
        <text>ATP + protein L-histidine = ADP + protein N-phospho-L-histidine.</text>
        <dbReference type="EC" id="2.7.13.3"/>
    </reaction>
</comment>
<dbReference type="STRING" id="768670.Calni_2055"/>
<evidence type="ECO:0000256" key="4">
    <source>
        <dbReference type="ARBA" id="ARBA00022679"/>
    </source>
</evidence>
<dbReference type="InterPro" id="IPR036097">
    <property type="entry name" value="HisK_dim/P_sf"/>
</dbReference>
<dbReference type="Pfam" id="PF00512">
    <property type="entry name" value="HisKA"/>
    <property type="match status" value="1"/>
</dbReference>
<dbReference type="eggNOG" id="COG4191">
    <property type="taxonomic scope" value="Bacteria"/>
</dbReference>
<gene>
    <name evidence="10" type="ordered locus">Calni_2055</name>
</gene>
<proteinExistence type="predicted"/>
<dbReference type="EMBL" id="CP002347">
    <property type="protein sequence ID" value="ADR19949.1"/>
    <property type="molecule type" value="Genomic_DNA"/>
</dbReference>
<dbReference type="PANTHER" id="PTHR43065:SF10">
    <property type="entry name" value="PEROXIDE STRESS-ACTIVATED HISTIDINE KINASE MAK3"/>
    <property type="match status" value="1"/>
</dbReference>
<dbReference type="Gene3D" id="3.30.565.10">
    <property type="entry name" value="Histidine kinase-like ATPase, C-terminal domain"/>
    <property type="match status" value="1"/>
</dbReference>
<feature type="domain" description="Histidine kinase" evidence="9">
    <location>
        <begin position="270"/>
        <end position="474"/>
    </location>
</feature>
<evidence type="ECO:0000256" key="1">
    <source>
        <dbReference type="ARBA" id="ARBA00000085"/>
    </source>
</evidence>
<keyword evidence="5" id="KW-0547">Nucleotide-binding</keyword>
<name>E4THT8_CALNY</name>
<dbReference type="SMART" id="SM00387">
    <property type="entry name" value="HATPase_c"/>
    <property type="match status" value="1"/>
</dbReference>
<organism evidence="10 11">
    <name type="scientific">Calditerrivibrio nitroreducens (strain DSM 19672 / NBRC 101217 / Yu37-1)</name>
    <dbReference type="NCBI Taxonomy" id="768670"/>
    <lineage>
        <taxon>Bacteria</taxon>
        <taxon>Pseudomonadati</taxon>
        <taxon>Deferribacterota</taxon>
        <taxon>Deferribacteres</taxon>
        <taxon>Deferribacterales</taxon>
        <taxon>Calditerrivibrionaceae</taxon>
    </lineage>
</organism>
<evidence type="ECO:0000313" key="10">
    <source>
        <dbReference type="EMBL" id="ADR19949.1"/>
    </source>
</evidence>
<dbReference type="InterPro" id="IPR004358">
    <property type="entry name" value="Sig_transdc_His_kin-like_C"/>
</dbReference>
<dbReference type="CDD" id="cd00082">
    <property type="entry name" value="HisKA"/>
    <property type="match status" value="1"/>
</dbReference>
<evidence type="ECO:0000256" key="2">
    <source>
        <dbReference type="ARBA" id="ARBA00012438"/>
    </source>
</evidence>
<dbReference type="OrthoDB" id="9760427at2"/>
<dbReference type="GO" id="GO:0000155">
    <property type="term" value="F:phosphorelay sensor kinase activity"/>
    <property type="evidence" value="ECO:0007669"/>
    <property type="project" value="InterPro"/>
</dbReference>
<dbReference type="GO" id="GO:0005524">
    <property type="term" value="F:ATP binding"/>
    <property type="evidence" value="ECO:0007669"/>
    <property type="project" value="UniProtKB-KW"/>
</dbReference>
<dbReference type="AlphaFoldDB" id="E4THT8"/>
<dbReference type="InterPro" id="IPR005467">
    <property type="entry name" value="His_kinase_dom"/>
</dbReference>
<dbReference type="KEGG" id="cni:Calni_2055"/>
<protein>
    <recommendedName>
        <fullName evidence="2">histidine kinase</fullName>
        <ecNumber evidence="2">2.7.13.3</ecNumber>
    </recommendedName>
</protein>
<keyword evidence="7" id="KW-0067">ATP-binding</keyword>
<dbReference type="Pfam" id="PF02518">
    <property type="entry name" value="HATPase_c"/>
    <property type="match status" value="1"/>
</dbReference>
<keyword evidence="3" id="KW-0597">Phosphoprotein</keyword>
<dbReference type="Proteomes" id="UP000007039">
    <property type="component" value="Chromosome"/>
</dbReference>
<evidence type="ECO:0000256" key="8">
    <source>
        <dbReference type="ARBA" id="ARBA00023012"/>
    </source>
</evidence>
<evidence type="ECO:0000256" key="6">
    <source>
        <dbReference type="ARBA" id="ARBA00022777"/>
    </source>
</evidence>
<dbReference type="InterPro" id="IPR003594">
    <property type="entry name" value="HATPase_dom"/>
</dbReference>
<evidence type="ECO:0000256" key="7">
    <source>
        <dbReference type="ARBA" id="ARBA00022840"/>
    </source>
</evidence>
<keyword evidence="4" id="KW-0808">Transferase</keyword>
<evidence type="ECO:0000256" key="5">
    <source>
        <dbReference type="ARBA" id="ARBA00022741"/>
    </source>
</evidence>
<evidence type="ECO:0000256" key="3">
    <source>
        <dbReference type="ARBA" id="ARBA00022553"/>
    </source>
</evidence>
<keyword evidence="11" id="KW-1185">Reference proteome</keyword>
<dbReference type="InterPro" id="IPR036890">
    <property type="entry name" value="HATPase_C_sf"/>
</dbReference>
<keyword evidence="6 10" id="KW-0418">Kinase</keyword>
<dbReference type="SUPFAM" id="SSF55874">
    <property type="entry name" value="ATPase domain of HSP90 chaperone/DNA topoisomerase II/histidine kinase"/>
    <property type="match status" value="1"/>
</dbReference>
<dbReference type="InterPro" id="IPR003661">
    <property type="entry name" value="HisK_dim/P_dom"/>
</dbReference>
<dbReference type="EC" id="2.7.13.3" evidence="2"/>
<evidence type="ECO:0000313" key="11">
    <source>
        <dbReference type="Proteomes" id="UP000007039"/>
    </source>
</evidence>
<reference evidence="10 11" key="1">
    <citation type="journal article" date="2011" name="Stand. Genomic Sci.">
        <title>Complete genome sequence of Calditerrivibrio nitroreducens type strain (Yu37-1).</title>
        <authorList>
            <person name="Pitluck S."/>
            <person name="Sikorski J."/>
            <person name="Zeytun A."/>
            <person name="Lapidus A."/>
            <person name="Nolan M."/>
            <person name="Lucas S."/>
            <person name="Hammon N."/>
            <person name="Deshpande S."/>
            <person name="Cheng J.F."/>
            <person name="Tapia R."/>
            <person name="Han C."/>
            <person name="Goodwin L."/>
            <person name="Liolios K."/>
            <person name="Pagani I."/>
            <person name="Ivanova N."/>
            <person name="Mavromatis K."/>
            <person name="Pati A."/>
            <person name="Chen A."/>
            <person name="Palaniappan K."/>
            <person name="Hauser L."/>
            <person name="Chang Y.J."/>
            <person name="Jeffries C.D."/>
            <person name="Detter J.C."/>
            <person name="Brambilla E."/>
            <person name="Djao O.D."/>
            <person name="Rohde M."/>
            <person name="Spring S."/>
            <person name="Goker M."/>
            <person name="Woyke T."/>
            <person name="Bristow J."/>
            <person name="Eisen J.A."/>
            <person name="Markowitz V."/>
            <person name="Hugenholtz P."/>
            <person name="Kyrpides N.C."/>
            <person name="Klenk H.P."/>
            <person name="Land M."/>
        </authorList>
    </citation>
    <scope>NUCLEOTIDE SEQUENCE [LARGE SCALE GENOMIC DNA]</scope>
    <source>
        <strain evidence="11">DSM 19672 / NBRC 101217 / Yu37-1</strain>
    </source>
</reference>
<dbReference type="PANTHER" id="PTHR43065">
    <property type="entry name" value="SENSOR HISTIDINE KINASE"/>
    <property type="match status" value="1"/>
</dbReference>
<dbReference type="Gene3D" id="1.10.287.130">
    <property type="match status" value="1"/>
</dbReference>
<dbReference type="SMART" id="SM00388">
    <property type="entry name" value="HisKA"/>
    <property type="match status" value="1"/>
</dbReference>